<name>A0A8J2K5P7_9HEXA</name>
<dbReference type="Proteomes" id="UP000708208">
    <property type="component" value="Unassembled WGS sequence"/>
</dbReference>
<keyword evidence="2" id="KW-1185">Reference proteome</keyword>
<sequence>MTVSASGSWGSGFYSIKSYEREPASGGAGWLLSTHHSKEHNHEEDMEPGEPSFDLPAILIEENAEEQVVPLLFDPLAEGYVVEMSGPLDENIADNKSQCFMECSLNEKGFQDLLSEIFGLKKQCMELVGKLYLAKIEIDGLQEMLRIQGTYIKELEHKLTQGS</sequence>
<dbReference type="OrthoDB" id="2130396at2759"/>
<reference evidence="1" key="1">
    <citation type="submission" date="2021-06" db="EMBL/GenBank/DDBJ databases">
        <authorList>
            <person name="Hodson N. C."/>
            <person name="Mongue J. A."/>
            <person name="Jaron S. K."/>
        </authorList>
    </citation>
    <scope>NUCLEOTIDE SEQUENCE</scope>
</reference>
<dbReference type="EMBL" id="CAJVCH010236195">
    <property type="protein sequence ID" value="CAG7732717.1"/>
    <property type="molecule type" value="Genomic_DNA"/>
</dbReference>
<evidence type="ECO:0000313" key="2">
    <source>
        <dbReference type="Proteomes" id="UP000708208"/>
    </source>
</evidence>
<proteinExistence type="predicted"/>
<gene>
    <name evidence="1" type="ORF">AFUS01_LOCUS21212</name>
</gene>
<dbReference type="AlphaFoldDB" id="A0A8J2K5P7"/>
<organism evidence="1 2">
    <name type="scientific">Allacma fusca</name>
    <dbReference type="NCBI Taxonomy" id="39272"/>
    <lineage>
        <taxon>Eukaryota</taxon>
        <taxon>Metazoa</taxon>
        <taxon>Ecdysozoa</taxon>
        <taxon>Arthropoda</taxon>
        <taxon>Hexapoda</taxon>
        <taxon>Collembola</taxon>
        <taxon>Symphypleona</taxon>
        <taxon>Sminthuridae</taxon>
        <taxon>Allacma</taxon>
    </lineage>
</organism>
<protein>
    <submittedName>
        <fullName evidence="1">Uncharacterized protein</fullName>
    </submittedName>
</protein>
<evidence type="ECO:0000313" key="1">
    <source>
        <dbReference type="EMBL" id="CAG7732717.1"/>
    </source>
</evidence>
<accession>A0A8J2K5P7</accession>
<comment type="caution">
    <text evidence="1">The sequence shown here is derived from an EMBL/GenBank/DDBJ whole genome shotgun (WGS) entry which is preliminary data.</text>
</comment>